<dbReference type="InterPro" id="IPR028871">
    <property type="entry name" value="BlueCu_1_BS"/>
</dbReference>
<dbReference type="PROSITE" id="PS51257">
    <property type="entry name" value="PROKAR_LIPOPROTEIN"/>
    <property type="match status" value="1"/>
</dbReference>
<dbReference type="SUPFAM" id="SSF49503">
    <property type="entry name" value="Cupredoxins"/>
    <property type="match status" value="1"/>
</dbReference>
<dbReference type="Proteomes" id="UP000249696">
    <property type="component" value="Unassembled WGS sequence"/>
</dbReference>
<keyword evidence="4" id="KW-0249">Electron transport</keyword>
<dbReference type="Pfam" id="PF06283">
    <property type="entry name" value="ThuA"/>
    <property type="match status" value="1"/>
</dbReference>
<dbReference type="SUPFAM" id="SSF48371">
    <property type="entry name" value="ARM repeat"/>
    <property type="match status" value="1"/>
</dbReference>
<evidence type="ECO:0000259" key="10">
    <source>
        <dbReference type="Pfam" id="PF23500"/>
    </source>
</evidence>
<reference evidence="11 12" key="1">
    <citation type="submission" date="2018-06" db="EMBL/GenBank/DDBJ databases">
        <title>Genomic Encyclopedia of Archaeal and Bacterial Type Strains, Phase II (KMG-II): from individual species to whole genera.</title>
        <authorList>
            <person name="Goeker M."/>
        </authorList>
    </citation>
    <scope>NUCLEOTIDE SEQUENCE [LARGE SCALE GENOMIC DNA]</scope>
    <source>
        <strain evidence="11 12">DSM 23522</strain>
    </source>
</reference>
<proteinExistence type="predicted"/>
<dbReference type="InterPro" id="IPR029062">
    <property type="entry name" value="Class_I_gatase-like"/>
</dbReference>
<dbReference type="GO" id="GO:0004553">
    <property type="term" value="F:hydrolase activity, hydrolyzing O-glycosyl compounds"/>
    <property type="evidence" value="ECO:0007669"/>
    <property type="project" value="UniProtKB-ARBA"/>
</dbReference>
<dbReference type="PANTHER" id="PTHR33546">
    <property type="entry name" value="LARGE, MULTIFUNCTIONAL SECRETED PROTEIN-RELATED"/>
    <property type="match status" value="1"/>
</dbReference>
<dbReference type="OrthoDB" id="9812332at2"/>
<dbReference type="Gene3D" id="1.25.10.10">
    <property type="entry name" value="Leucine-rich Repeat Variant"/>
    <property type="match status" value="1"/>
</dbReference>
<evidence type="ECO:0000313" key="11">
    <source>
        <dbReference type="EMBL" id="RAJ07449.1"/>
    </source>
</evidence>
<keyword evidence="6" id="KW-0326">Glycosidase</keyword>
<dbReference type="RefSeq" id="WP_111625143.1">
    <property type="nucleotide sequence ID" value="NZ_QLLN01000008.1"/>
</dbReference>
<organism evidence="11 12">
    <name type="scientific">Arenibacter echinorum</name>
    <dbReference type="NCBI Taxonomy" id="440515"/>
    <lineage>
        <taxon>Bacteria</taxon>
        <taxon>Pseudomonadati</taxon>
        <taxon>Bacteroidota</taxon>
        <taxon>Flavobacteriia</taxon>
        <taxon>Flavobacteriales</taxon>
        <taxon>Flavobacteriaceae</taxon>
        <taxon>Arenibacter</taxon>
    </lineage>
</organism>
<evidence type="ECO:0000259" key="9">
    <source>
        <dbReference type="Pfam" id="PF13364"/>
    </source>
</evidence>
<evidence type="ECO:0000313" key="12">
    <source>
        <dbReference type="Proteomes" id="UP000249696"/>
    </source>
</evidence>
<dbReference type="InterPro" id="IPR029010">
    <property type="entry name" value="ThuA-like"/>
</dbReference>
<feature type="domain" description="ThuA-like" evidence="8">
    <location>
        <begin position="45"/>
        <end position="235"/>
    </location>
</feature>
<evidence type="ECO:0000256" key="6">
    <source>
        <dbReference type="ARBA" id="ARBA00023295"/>
    </source>
</evidence>
<evidence type="ECO:0000259" key="7">
    <source>
        <dbReference type="Pfam" id="PF00127"/>
    </source>
</evidence>
<dbReference type="EMBL" id="QLLN01000008">
    <property type="protein sequence ID" value="RAJ07449.1"/>
    <property type="molecule type" value="Genomic_DNA"/>
</dbReference>
<dbReference type="NCBIfam" id="TIGR02604">
    <property type="entry name" value="Piru_Ver_Nterm"/>
    <property type="match status" value="1"/>
</dbReference>
<dbReference type="InterPro" id="IPR011042">
    <property type="entry name" value="6-blade_b-propeller_TolB-like"/>
</dbReference>
<dbReference type="InterPro" id="IPR008979">
    <property type="entry name" value="Galactose-bd-like_sf"/>
</dbReference>
<evidence type="ECO:0000259" key="8">
    <source>
        <dbReference type="Pfam" id="PF06283"/>
    </source>
</evidence>
<dbReference type="GO" id="GO:0005507">
    <property type="term" value="F:copper ion binding"/>
    <property type="evidence" value="ECO:0007669"/>
    <property type="project" value="InterPro"/>
</dbReference>
<keyword evidence="3" id="KW-0378">Hydrolase</keyword>
<comment type="caution">
    <text evidence="11">The sequence shown here is derived from an EMBL/GenBank/DDBJ whole genome shotgun (WGS) entry which is preliminary data.</text>
</comment>
<sequence length="1168" mass="130536">MKTLQARIFCLLIVLATLVSCGPSERKKKDDQPRRVEMLFLGHALEHHNSRVYMPILASALTQSGINITYTEEVEDLNPENLALYDGVIIYANHENRFPEQEKALLDYVAAGHAFVPIHCASFCFNESEEYVDLVGGQFKTHGKDTFTAKIIDKSHPIMQKFEEFSTWDETYVHDKFAKDITVLMERVEGEHHEPWTWVKQFGKGKVFYTAYGHDERTWSKPGFQNLIKEGILWAVEDQVKNNWEEFAKDIPTLKYKEMANIPNYEKRDPAPKYQMPLTPEESAKLIQVPSGFKLELFASEPNIINPIAMNWDEKGRLWVIETVDYPNTVRDDKGSGDDRIKICEDTDGDGKADKFTVFAEKLNIPTSFTFVNGGILVSQAPYFLFLKDTDGDDKADVKETVIDGWGVFDTHAGPSNLQPGIDNNIYGVVGYSGFKGSIAGENFEFGQGIYRFDRDIGNFEFLTNTSNNTWGLGISEDNSIFASTANNTHSVFMGIPNKNLKDVKGISLKGSSKIDGHYAMLPITQNIRQVDVFGGFTAAAGHHFYTARTYPEKYWNKYAFVCEPTGGVVHIAKIEKDGAGYLEKDGGNLMASSDEWVSPVEAKVGPDGAVWVLDWYNFIIQHNPTPNEDRGGYDAVNGLGNAYENPLRDKSKGRIWRIVPKDVEDKTSMTLDKEDSKGLVKALSNDNMFWRMTAQRLLVENGDTAVVPELIKLVKNTEVDVLGLNPGALHALWTMDGLGVVSFNSDAMEVVKAALSHPSAGVRRAAIQILPKNETVDVLLMESNILQDKYPEVQLAALIYFSEREPNEEIGRQLFLLSENEQVLADDWLAKALYAAGSKHHKGFITAFQSANPNFKMGSTEKNQRQAVGLDDSQWKTMLLPQFIEDAGLHMDGIVWFRRNLNLPSDVAAKSGTISLGPIDDSDKVYVNGTMVGATEKDYQANRVYQIPSGILKEGKNSLAVRVEDTGGGGGIWGKKEQMYFKTGQYSVSLAGDWKYEVEMDYSKSAKSAFADKPLAQLLVETYINEVEVGADSISDSSSSAMTINIKTIKNEMKYDITEFVVEMGKPVELVFENTDFMQHNLVITKVGEKEKVGMAADKLAMDPNGAEKNYVPEMPEVLFATAIINPEEKVVLKFTAPEEPGDYPFICTFPGHWRIMQGVMKVVKVK</sequence>
<feature type="domain" description="Beta-galactosidase jelly roll" evidence="9">
    <location>
        <begin position="882"/>
        <end position="968"/>
    </location>
</feature>
<evidence type="ECO:0000256" key="5">
    <source>
        <dbReference type="ARBA" id="ARBA00023008"/>
    </source>
</evidence>
<accession>A0A327QSA6</accession>
<dbReference type="SUPFAM" id="SSF50952">
    <property type="entry name" value="Soluble quinoprotein glucose dehydrogenase"/>
    <property type="match status" value="1"/>
</dbReference>
<dbReference type="Gene3D" id="2.60.40.420">
    <property type="entry name" value="Cupredoxins - blue copper proteins"/>
    <property type="match status" value="1"/>
</dbReference>
<feature type="domain" description="Blue (type 1) copper" evidence="7">
    <location>
        <begin position="1046"/>
        <end position="1164"/>
    </location>
</feature>
<dbReference type="PROSITE" id="PS00196">
    <property type="entry name" value="COPPER_BLUE"/>
    <property type="match status" value="1"/>
</dbReference>
<keyword evidence="5" id="KW-0186">Copper</keyword>
<dbReference type="Gene3D" id="2.60.120.260">
    <property type="entry name" value="Galactose-binding domain-like"/>
    <property type="match status" value="1"/>
</dbReference>
<dbReference type="GO" id="GO:0009055">
    <property type="term" value="F:electron transfer activity"/>
    <property type="evidence" value="ECO:0007669"/>
    <property type="project" value="InterPro"/>
</dbReference>
<evidence type="ECO:0000256" key="2">
    <source>
        <dbReference type="ARBA" id="ARBA00022723"/>
    </source>
</evidence>
<dbReference type="Pfam" id="PF13364">
    <property type="entry name" value="BetaGal_ABD2"/>
    <property type="match status" value="1"/>
</dbReference>
<feature type="domain" description="DUF7133" evidence="10">
    <location>
        <begin position="280"/>
        <end position="663"/>
    </location>
</feature>
<protein>
    <submittedName>
        <fullName evidence="11">Putative membrane-bound dehydrogenase-like protein</fullName>
    </submittedName>
</protein>
<dbReference type="AlphaFoldDB" id="A0A327QSA6"/>
<dbReference type="InterPro" id="IPR008972">
    <property type="entry name" value="Cupredoxin"/>
</dbReference>
<keyword evidence="12" id="KW-1185">Reference proteome</keyword>
<dbReference type="InterPro" id="IPR016024">
    <property type="entry name" value="ARM-type_fold"/>
</dbReference>
<dbReference type="InterPro" id="IPR025300">
    <property type="entry name" value="BetaGal_jelly_roll_dom"/>
</dbReference>
<dbReference type="InterPro" id="IPR011989">
    <property type="entry name" value="ARM-like"/>
</dbReference>
<dbReference type="InterPro" id="IPR013428">
    <property type="entry name" value="Membrane-bound_put_N"/>
</dbReference>
<gene>
    <name evidence="11" type="ORF">LV92_03798</name>
</gene>
<dbReference type="Gene3D" id="2.120.10.30">
    <property type="entry name" value="TolB, C-terminal domain"/>
    <property type="match status" value="1"/>
</dbReference>
<evidence type="ECO:0000256" key="1">
    <source>
        <dbReference type="ARBA" id="ARBA00022448"/>
    </source>
</evidence>
<dbReference type="Pfam" id="PF23500">
    <property type="entry name" value="DUF7133"/>
    <property type="match status" value="1"/>
</dbReference>
<dbReference type="InterPro" id="IPR000923">
    <property type="entry name" value="BlueCu_1"/>
</dbReference>
<dbReference type="CDD" id="cd04233">
    <property type="entry name" value="Auracyanin"/>
    <property type="match status" value="1"/>
</dbReference>
<keyword evidence="2" id="KW-0479">Metal-binding</keyword>
<evidence type="ECO:0000256" key="3">
    <source>
        <dbReference type="ARBA" id="ARBA00022801"/>
    </source>
</evidence>
<dbReference type="PANTHER" id="PTHR33546:SF1">
    <property type="entry name" value="LARGE, MULTIFUNCTIONAL SECRETED PROTEIN"/>
    <property type="match status" value="1"/>
</dbReference>
<dbReference type="Pfam" id="PF00127">
    <property type="entry name" value="Copper-bind"/>
    <property type="match status" value="1"/>
</dbReference>
<name>A0A327QSA6_9FLAO</name>
<dbReference type="Gene3D" id="3.40.50.880">
    <property type="match status" value="1"/>
</dbReference>
<keyword evidence="1" id="KW-0813">Transport</keyword>
<dbReference type="SUPFAM" id="SSF49785">
    <property type="entry name" value="Galactose-binding domain-like"/>
    <property type="match status" value="1"/>
</dbReference>
<dbReference type="SUPFAM" id="SSF52317">
    <property type="entry name" value="Class I glutamine amidotransferase-like"/>
    <property type="match status" value="1"/>
</dbReference>
<dbReference type="InterPro" id="IPR055557">
    <property type="entry name" value="DUF7133"/>
</dbReference>
<dbReference type="InterPro" id="IPR011041">
    <property type="entry name" value="Quinoprot_gluc/sorb_DH_b-prop"/>
</dbReference>
<evidence type="ECO:0000256" key="4">
    <source>
        <dbReference type="ARBA" id="ARBA00022982"/>
    </source>
</evidence>